<reference evidence="13" key="1">
    <citation type="submission" date="2019-03" db="EMBL/GenBank/DDBJ databases">
        <title>Improved annotation for the trematode Fasciola hepatica.</title>
        <authorList>
            <person name="Choi Y.-J."/>
            <person name="Martin J."/>
            <person name="Mitreva M."/>
        </authorList>
    </citation>
    <scope>NUCLEOTIDE SEQUENCE [LARGE SCALE GENOMIC DNA]</scope>
</reference>
<organism evidence="13 14">
    <name type="scientific">Fasciola hepatica</name>
    <name type="common">Liver fluke</name>
    <dbReference type="NCBI Taxonomy" id="6192"/>
    <lineage>
        <taxon>Eukaryota</taxon>
        <taxon>Metazoa</taxon>
        <taxon>Spiralia</taxon>
        <taxon>Lophotrochozoa</taxon>
        <taxon>Platyhelminthes</taxon>
        <taxon>Trematoda</taxon>
        <taxon>Digenea</taxon>
        <taxon>Plagiorchiida</taxon>
        <taxon>Echinostomata</taxon>
        <taxon>Echinostomatoidea</taxon>
        <taxon>Fasciolidae</taxon>
        <taxon>Fasciola</taxon>
    </lineage>
</organism>
<dbReference type="AlphaFoldDB" id="A0A4E0RGZ5"/>
<keyword evidence="3" id="KW-0479">Metal-binding</keyword>
<feature type="domain" description="Coenzyme PQQ synthesis protein F-like C-terminal lobe" evidence="12">
    <location>
        <begin position="775"/>
        <end position="871"/>
    </location>
</feature>
<dbReference type="PANTHER" id="PTHR43690">
    <property type="entry name" value="NARDILYSIN"/>
    <property type="match status" value="1"/>
</dbReference>
<keyword evidence="2" id="KW-0645">Protease</keyword>
<dbReference type="GO" id="GO:0005739">
    <property type="term" value="C:mitochondrion"/>
    <property type="evidence" value="ECO:0007669"/>
    <property type="project" value="TreeGrafter"/>
</dbReference>
<feature type="region of interest" description="Disordered" evidence="8">
    <location>
        <begin position="969"/>
        <end position="997"/>
    </location>
</feature>
<feature type="compositionally biased region" description="Polar residues" evidence="8">
    <location>
        <begin position="972"/>
        <end position="984"/>
    </location>
</feature>
<dbReference type="PROSITE" id="PS00143">
    <property type="entry name" value="INSULINASE"/>
    <property type="match status" value="1"/>
</dbReference>
<dbReference type="GO" id="GO:0046872">
    <property type="term" value="F:metal ion binding"/>
    <property type="evidence" value="ECO:0007669"/>
    <property type="project" value="UniProtKB-KW"/>
</dbReference>
<feature type="compositionally biased region" description="Basic and acidic residues" evidence="8">
    <location>
        <begin position="988"/>
        <end position="997"/>
    </location>
</feature>
<dbReference type="SUPFAM" id="SSF63411">
    <property type="entry name" value="LuxS/MPP-like metallohydrolase"/>
    <property type="match status" value="4"/>
</dbReference>
<dbReference type="InterPro" id="IPR054734">
    <property type="entry name" value="PqqF-like_C_4"/>
</dbReference>
<evidence type="ECO:0000259" key="11">
    <source>
        <dbReference type="Pfam" id="PF16187"/>
    </source>
</evidence>
<dbReference type="InterPro" id="IPR032632">
    <property type="entry name" value="Peptidase_M16_M"/>
</dbReference>
<dbReference type="GO" id="GO:0051603">
    <property type="term" value="P:proteolysis involved in protein catabolic process"/>
    <property type="evidence" value="ECO:0007669"/>
    <property type="project" value="TreeGrafter"/>
</dbReference>
<feature type="domain" description="Peptidase M16 N-terminal" evidence="9">
    <location>
        <begin position="35"/>
        <end position="172"/>
    </location>
</feature>
<name>A0A4E0RGZ5_FASHE</name>
<comment type="caution">
    <text evidence="13">The sequence shown here is derived from an EMBL/GenBank/DDBJ whole genome shotgun (WGS) entry which is preliminary data.</text>
</comment>
<sequence>MAGVQPQPAANLIELEKSPNDKRIYKAYYADNGLRVLLISDPETDKAAACMTVNVGSLCDPRQLPGLAHFCEHMLFLGTERFPIENTYSKFISEHGGQCNAATKPDETLYAFDINPANLEEALDIFSQFFISPLFTESAALREINAIHAEYEKNLTNDTRRLFQLERSLSLPGHEYSRFFSGNRISLFQSPCARSLNTREQLLEFYDQWYSANLMALVVLGKQSIDELKHLVNEKFKGIKNNKVPEPHWTNTPWPEAVLKKKIYMEPLSDTHQLHLQWPIPDYSENYKSQPAAYVTHLLGHEGRGSLLSLFKRMGWVNRLSCGVSRPGKGFASLFLSLDLTDTGLGHVSDIITRVYQYINLMCSHEPQEWIFRENQSLNDLQFRFKDKEPPYDYVIELGTNMLHYKLEDALTGPYLLDSFEPVLVKDILSCLHPENSRVFEVSKTFAPQCTDTERWYGTRFLCMNISDEDLQTWRDCGVDPHMVLPEPNKYIATDFTIEPPPDGPIAETPELLYANDIFRLWHIQDEEFLLPKGFITIHLISPLAFQSPLRTLLTALYVELFVDHISEDAYNCMLAGMNVDFKRTTQGVKLSLSGYTHKLGLLTRNVIDHLIHFLAPTPDRFRYLREEIGREIKNFDLKSPYQQAGIFLTNVLCDRSWTNEELATAFPDITYDVLLNFIPQFFASLSEETLIYGNVTTKEALDCQRMIEGAFMTQFNSKPIPPTEVTMAREVIIPKQSKLIFQRLTLSQPTSAICYYLQTEEQSVHSDTMLNLFCEIINELAFYTLRTEQQLSYIVHTGPRRSNTLQGLRVILQSSERPDDLESHIESFLSSLHDTILFMSDEEFDKHVASLTTRLMEKPKGMTEQNSRFWCEIACHHYNFKRYVLEMKELDKITKSDVLEFYDIHISPPSATRKKLSVHVISSQKHGCNMRVLSPVVKGDIIKDPKKFKDSCVLSPVAEPFIPLEPKFPSERQSVQRRPSASFTEGPEEKEAITET</sequence>
<evidence type="ECO:0000256" key="4">
    <source>
        <dbReference type="ARBA" id="ARBA00022801"/>
    </source>
</evidence>
<evidence type="ECO:0000259" key="10">
    <source>
        <dbReference type="Pfam" id="PF05193"/>
    </source>
</evidence>
<dbReference type="FunFam" id="3.30.830.10:FF:000005">
    <property type="entry name" value="nardilysin isoform X1"/>
    <property type="match status" value="1"/>
</dbReference>
<dbReference type="Gene3D" id="3.30.830.10">
    <property type="entry name" value="Metalloenzyme, LuxS/M16 peptidase-like"/>
    <property type="match status" value="4"/>
</dbReference>
<keyword evidence="14" id="KW-1185">Reference proteome</keyword>
<dbReference type="Pfam" id="PF16187">
    <property type="entry name" value="Peptidase_M16_M"/>
    <property type="match status" value="1"/>
</dbReference>
<dbReference type="GO" id="GO:0005829">
    <property type="term" value="C:cytosol"/>
    <property type="evidence" value="ECO:0007669"/>
    <property type="project" value="TreeGrafter"/>
</dbReference>
<keyword evidence="6" id="KW-0482">Metalloprotease</keyword>
<dbReference type="PANTHER" id="PTHR43690:SF18">
    <property type="entry name" value="INSULIN-DEGRADING ENZYME-RELATED"/>
    <property type="match status" value="1"/>
</dbReference>
<dbReference type="GO" id="GO:0004222">
    <property type="term" value="F:metalloendopeptidase activity"/>
    <property type="evidence" value="ECO:0007669"/>
    <property type="project" value="InterPro"/>
</dbReference>
<keyword evidence="4" id="KW-0378">Hydrolase</keyword>
<dbReference type="GO" id="GO:0043171">
    <property type="term" value="P:peptide catabolic process"/>
    <property type="evidence" value="ECO:0007669"/>
    <property type="project" value="TreeGrafter"/>
</dbReference>
<feature type="domain" description="Peptidase M16 C-terminal" evidence="10">
    <location>
        <begin position="198"/>
        <end position="376"/>
    </location>
</feature>
<gene>
    <name evidence="13" type="ORF">D915_002296</name>
</gene>
<evidence type="ECO:0000313" key="13">
    <source>
        <dbReference type="EMBL" id="THD26913.1"/>
    </source>
</evidence>
<evidence type="ECO:0000256" key="2">
    <source>
        <dbReference type="ARBA" id="ARBA00022670"/>
    </source>
</evidence>
<dbReference type="Proteomes" id="UP000230066">
    <property type="component" value="Unassembled WGS sequence"/>
</dbReference>
<evidence type="ECO:0000256" key="3">
    <source>
        <dbReference type="ARBA" id="ARBA00022723"/>
    </source>
</evidence>
<evidence type="ECO:0000259" key="12">
    <source>
        <dbReference type="Pfam" id="PF22456"/>
    </source>
</evidence>
<evidence type="ECO:0000313" key="14">
    <source>
        <dbReference type="Proteomes" id="UP000230066"/>
    </source>
</evidence>
<proteinExistence type="inferred from homology"/>
<dbReference type="InterPro" id="IPR007863">
    <property type="entry name" value="Peptidase_M16_C"/>
</dbReference>
<protein>
    <submittedName>
        <fullName evidence="13">Insulin-degrading enzyme</fullName>
    </submittedName>
</protein>
<dbReference type="InterPro" id="IPR011249">
    <property type="entry name" value="Metalloenz_LuxS/M16"/>
</dbReference>
<dbReference type="EMBL" id="JXXN02000590">
    <property type="protein sequence ID" value="THD26913.1"/>
    <property type="molecule type" value="Genomic_DNA"/>
</dbReference>
<dbReference type="Pfam" id="PF00675">
    <property type="entry name" value="Peptidase_M16"/>
    <property type="match status" value="1"/>
</dbReference>
<dbReference type="InterPro" id="IPR011765">
    <property type="entry name" value="Pept_M16_N"/>
</dbReference>
<accession>A0A4E0RGZ5</accession>
<evidence type="ECO:0000259" key="9">
    <source>
        <dbReference type="Pfam" id="PF00675"/>
    </source>
</evidence>
<evidence type="ECO:0000256" key="8">
    <source>
        <dbReference type="SAM" id="MobiDB-lite"/>
    </source>
</evidence>
<feature type="domain" description="Peptidase M16 middle/third" evidence="11">
    <location>
        <begin position="383"/>
        <end position="665"/>
    </location>
</feature>
<keyword evidence="5" id="KW-0862">Zinc</keyword>
<dbReference type="InterPro" id="IPR001431">
    <property type="entry name" value="Pept_M16_Zn_BS"/>
</dbReference>
<evidence type="ECO:0000256" key="6">
    <source>
        <dbReference type="ARBA" id="ARBA00023049"/>
    </source>
</evidence>
<evidence type="ECO:0000256" key="1">
    <source>
        <dbReference type="ARBA" id="ARBA00007261"/>
    </source>
</evidence>
<evidence type="ECO:0000256" key="5">
    <source>
        <dbReference type="ARBA" id="ARBA00022833"/>
    </source>
</evidence>
<evidence type="ECO:0000256" key="7">
    <source>
        <dbReference type="RuleBase" id="RU004447"/>
    </source>
</evidence>
<dbReference type="FunFam" id="3.30.830.10:FF:000004">
    <property type="entry name" value="Putative insulin-degrading enzyme"/>
    <property type="match status" value="1"/>
</dbReference>
<dbReference type="Pfam" id="PF05193">
    <property type="entry name" value="Peptidase_M16_C"/>
    <property type="match status" value="1"/>
</dbReference>
<dbReference type="Pfam" id="PF22456">
    <property type="entry name" value="PqqF-like_C_4"/>
    <property type="match status" value="1"/>
</dbReference>
<comment type="similarity">
    <text evidence="1 7">Belongs to the peptidase M16 family.</text>
</comment>
<dbReference type="InterPro" id="IPR050626">
    <property type="entry name" value="Peptidase_M16"/>
</dbReference>